<dbReference type="InterPro" id="IPR002885">
    <property type="entry name" value="PPR_rpt"/>
</dbReference>
<feature type="region of interest" description="Disordered" evidence="6">
    <location>
        <begin position="768"/>
        <end position="797"/>
    </location>
</feature>
<dbReference type="PANTHER" id="PTHR47447:SF24">
    <property type="entry name" value="PENTATRICOPEPTIDE REPEAT-CONTAINING PROTEIN"/>
    <property type="match status" value="1"/>
</dbReference>
<proteinExistence type="inferred from homology"/>
<keyword evidence="8" id="KW-1185">Reference proteome</keyword>
<evidence type="ECO:0000256" key="2">
    <source>
        <dbReference type="ARBA" id="ARBA00022737"/>
    </source>
</evidence>
<dbReference type="InterPro" id="IPR011990">
    <property type="entry name" value="TPR-like_helical_dom_sf"/>
</dbReference>
<evidence type="ECO:0008006" key="9">
    <source>
        <dbReference type="Google" id="ProtNLM"/>
    </source>
</evidence>
<evidence type="ECO:0000256" key="3">
    <source>
        <dbReference type="ARBA" id="ARBA00044493"/>
    </source>
</evidence>
<dbReference type="PROSITE" id="PS51375">
    <property type="entry name" value="PPR"/>
    <property type="match status" value="4"/>
</dbReference>
<evidence type="ECO:0000313" key="8">
    <source>
        <dbReference type="Proteomes" id="UP000298327"/>
    </source>
</evidence>
<keyword evidence="2" id="KW-0677">Repeat</keyword>
<dbReference type="Proteomes" id="UP000298327">
    <property type="component" value="Unassembled WGS sequence"/>
</dbReference>
<gene>
    <name evidence="7" type="ORF">EVG20_g1948</name>
</gene>
<feature type="repeat" description="PPR" evidence="5">
    <location>
        <begin position="615"/>
        <end position="649"/>
    </location>
</feature>
<evidence type="ECO:0000256" key="1">
    <source>
        <dbReference type="ARBA" id="ARBA00006192"/>
    </source>
</evidence>
<feature type="repeat" description="PPR" evidence="5">
    <location>
        <begin position="650"/>
        <end position="684"/>
    </location>
</feature>
<organism evidence="7 8">
    <name type="scientific">Dentipellis fragilis</name>
    <dbReference type="NCBI Taxonomy" id="205917"/>
    <lineage>
        <taxon>Eukaryota</taxon>
        <taxon>Fungi</taxon>
        <taxon>Dikarya</taxon>
        <taxon>Basidiomycota</taxon>
        <taxon>Agaricomycotina</taxon>
        <taxon>Agaricomycetes</taxon>
        <taxon>Russulales</taxon>
        <taxon>Hericiaceae</taxon>
        <taxon>Dentipellis</taxon>
    </lineage>
</organism>
<feature type="region of interest" description="Disordered" evidence="6">
    <location>
        <begin position="1"/>
        <end position="33"/>
    </location>
</feature>
<dbReference type="PANTHER" id="PTHR47447">
    <property type="entry name" value="OS03G0856100 PROTEIN"/>
    <property type="match status" value="1"/>
</dbReference>
<comment type="subunit">
    <text evidence="4">Binds to mitochondrial small subunit 15S rRNA.</text>
</comment>
<dbReference type="OrthoDB" id="185373at2759"/>
<dbReference type="AlphaFoldDB" id="A0A4Y9ZB73"/>
<dbReference type="STRING" id="205917.A0A4Y9ZB73"/>
<dbReference type="NCBIfam" id="TIGR00756">
    <property type="entry name" value="PPR"/>
    <property type="match status" value="3"/>
</dbReference>
<dbReference type="Pfam" id="PF01535">
    <property type="entry name" value="PPR"/>
    <property type="match status" value="1"/>
</dbReference>
<comment type="similarity">
    <text evidence="1">Belongs to the CCM1 family.</text>
</comment>
<comment type="function">
    <text evidence="3">Regulates mitochondrial small subunit maturation by controlling 15S rRNA 5'-end processing. Localizes to the 5' precursor of the 15S rRNA in a position that is subsequently occupied by mS47 in the mature yeast mtSSU. Uses structure and sequence-specific RNA recognition, binding to a single-stranded region of the precursor and specifically recognizing bases -6 to -1. The exchange of Ccm1 for mS47 is coupled to the irreversible removal of precursor rRNA that is accompanied by conformational changes of the mitoribosomal proteins uS5m and mS26. These conformational changes signal completion of 5'-end rRNA processing through protection of the mature 5'-end of the 15S rRNA and stabilization of mS47. The removal of the 5' precursor together with the dissociation of Ccm1 may be catalyzed by the 5'-3' exoribonuclease Pet127. Involved in the specific removal of group I introns in mitochondrial encoded transcripts.</text>
</comment>
<reference evidence="7 8" key="1">
    <citation type="submission" date="2019-02" db="EMBL/GenBank/DDBJ databases">
        <title>Genome sequencing of the rare red list fungi Dentipellis fragilis.</title>
        <authorList>
            <person name="Buettner E."/>
            <person name="Kellner H."/>
        </authorList>
    </citation>
    <scope>NUCLEOTIDE SEQUENCE [LARGE SCALE GENOMIC DNA]</scope>
    <source>
        <strain evidence="7 8">DSM 105465</strain>
    </source>
</reference>
<dbReference type="Gene3D" id="1.25.40.10">
    <property type="entry name" value="Tetratricopeptide repeat domain"/>
    <property type="match status" value="3"/>
</dbReference>
<feature type="repeat" description="PPR" evidence="5">
    <location>
        <begin position="190"/>
        <end position="224"/>
    </location>
</feature>
<dbReference type="EMBL" id="SEOQ01000069">
    <property type="protein sequence ID" value="TFY71051.1"/>
    <property type="molecule type" value="Genomic_DNA"/>
</dbReference>
<dbReference type="Pfam" id="PF12854">
    <property type="entry name" value="PPR_1"/>
    <property type="match status" value="1"/>
</dbReference>
<protein>
    <recommendedName>
        <fullName evidence="9">Pentacotripeptide-repeat region of PRORP domain-containing protein</fullName>
    </recommendedName>
</protein>
<name>A0A4Y9ZB73_9AGAM</name>
<dbReference type="Pfam" id="PF13812">
    <property type="entry name" value="PPR_3"/>
    <property type="match status" value="1"/>
</dbReference>
<comment type="caution">
    <text evidence="7">The sequence shown here is derived from an EMBL/GenBank/DDBJ whole genome shotgun (WGS) entry which is preliminary data.</text>
</comment>
<sequence>MSSRASPSAITPEATQPPAPALHASSPAPNGAQFPPDLRPLSLDVLPPELLSVIDASFIRTAPKHALLKRLQSVPASNAVQYFLDGRKTRRLASAMINTSKPVRALRVLIIAHRLDCVLKKSIYEGVAKDMAVARRWHLISPLVALCSRQLGRLSVRLLDWRIRALMETAKYSALDHVVEQFNREGLSPGRRTYQILLTGHIRNHDLPKALDMLSRMQQAGFPVDASTQAAIVAAYRALGSDEMVRTHAFDALHTANTRTATLILNALAQLAIDTHDSEQLAFVLQLFDQSKFPVGRFLFPAGSSIAGGGASAYQDAASPSPPPISPDVATYTILLNHMAYLGDRRTAMAIYHQMLAVGITPDARVVAALVRVHLSASDPAAALSATINMCDLLDPQSLIHDLGLTITPSTPSRQRRIKPTAEIFNTLAQGILLTHGLDSMRAILKSMWNCSVSPDSETVRIFLAYLGRRERAHPRRVLKTLKVLLSSTGRPSVKHVSIIFHAILRHERPRLLSGWFTTPGDHLSFAARNAGVYRSLDKYMGTPRGSRSSAYEHQGKQSLEPLVRPILQSLADRAVQPDRAVTASAIKYNAVTKMDMRAARDVFQGMLEKGMYPEEHHYSALLEGYAIEGDFAAAEAVMDAARLAGVHPGAVMYTILICGYGRAGKADRAMRVLQEMVNAGVKPDVPAVDAIVGAYFAMGAHMFARRLLLDLWPSVAPFPEDLRTTPLKTLIEAFRSLHRGERTRARMSKKQRTWLNAKLKHVVRAWNASGQSGGERNGAVEQGRDKTSIMVPRNSE</sequence>
<evidence type="ECO:0000313" key="7">
    <source>
        <dbReference type="EMBL" id="TFY71051.1"/>
    </source>
</evidence>
<feature type="repeat" description="PPR" evidence="5">
    <location>
        <begin position="328"/>
        <end position="362"/>
    </location>
</feature>
<accession>A0A4Y9ZB73</accession>
<evidence type="ECO:0000256" key="4">
    <source>
        <dbReference type="ARBA" id="ARBA00044511"/>
    </source>
</evidence>
<evidence type="ECO:0000256" key="5">
    <source>
        <dbReference type="PROSITE-ProRule" id="PRU00708"/>
    </source>
</evidence>
<evidence type="ECO:0000256" key="6">
    <source>
        <dbReference type="SAM" id="MobiDB-lite"/>
    </source>
</evidence>